<accession>A0A0H3C9E5</accession>
<evidence type="ECO:0000313" key="2">
    <source>
        <dbReference type="Proteomes" id="UP000001364"/>
    </source>
</evidence>
<name>A0A0H3C9E5_CAUVN</name>
<dbReference type="Proteomes" id="UP000001364">
    <property type="component" value="Chromosome"/>
</dbReference>
<proteinExistence type="predicted"/>
<gene>
    <name evidence="1" type="ordered locus">CCNA_01910</name>
</gene>
<dbReference type="EMBL" id="CP001340">
    <property type="protein sequence ID" value="ACL95375.1"/>
    <property type="molecule type" value="Genomic_DNA"/>
</dbReference>
<dbReference type="HOGENOM" id="CLU_3306734_0_0_5"/>
<sequence length="39" mass="4247">MVFSAWPVATAARGKAFAENRPDARHQSGQHVDALRLLA</sequence>
<dbReference type="AlphaFoldDB" id="A0A0H3C9E5"/>
<reference evidence="1 2" key="1">
    <citation type="journal article" date="2010" name="J. Bacteriol.">
        <title>The genetic basis of laboratory adaptation in Caulobacter crescentus.</title>
        <authorList>
            <person name="Marks M.E."/>
            <person name="Castro-Rojas C.M."/>
            <person name="Teiling C."/>
            <person name="Du L."/>
            <person name="Kapatral V."/>
            <person name="Walunas T.L."/>
            <person name="Crosson S."/>
        </authorList>
    </citation>
    <scope>NUCLEOTIDE SEQUENCE [LARGE SCALE GENOMIC DNA]</scope>
    <source>
        <strain evidence="2">NA1000 / CB15N</strain>
    </source>
</reference>
<organism evidence="1 2">
    <name type="scientific">Caulobacter vibrioides (strain NA1000 / CB15N)</name>
    <name type="common">Caulobacter crescentus</name>
    <dbReference type="NCBI Taxonomy" id="565050"/>
    <lineage>
        <taxon>Bacteria</taxon>
        <taxon>Pseudomonadati</taxon>
        <taxon>Pseudomonadota</taxon>
        <taxon>Alphaproteobacteria</taxon>
        <taxon>Caulobacterales</taxon>
        <taxon>Caulobacteraceae</taxon>
        <taxon>Caulobacter</taxon>
    </lineage>
</organism>
<dbReference type="RefSeq" id="YP_002517283.1">
    <property type="nucleotide sequence ID" value="NC_011916.1"/>
</dbReference>
<keyword evidence="2" id="KW-1185">Reference proteome</keyword>
<protein>
    <submittedName>
        <fullName evidence="1">ABC transporter substrate-binding protein</fullName>
    </submittedName>
</protein>
<dbReference type="KEGG" id="ccs:CCNA_01910"/>
<dbReference type="RefSeq" id="WP_012640342.1">
    <property type="nucleotide sequence ID" value="NC_011916.1"/>
</dbReference>
<evidence type="ECO:0000313" key="1">
    <source>
        <dbReference type="EMBL" id="ACL95375.1"/>
    </source>
</evidence>
<dbReference type="GeneID" id="7330049"/>